<gene>
    <name evidence="1" type="ORF">E7V67_009100</name>
</gene>
<sequence length="91" mass="9366">MAYTPAGAELALPAGLALSEIMIQYVPLPHGNQSIAAATPHFGCRNAHFHHSFPGMKDGPTNYQPAADVFAPKSGALGSDPAGLTPVLAWG</sequence>
<keyword evidence="2" id="KW-1185">Reference proteome</keyword>
<name>A0ABZ1URT8_9BURK</name>
<reference evidence="1 2" key="1">
    <citation type="journal article" date="2019" name="Int. J. Syst. Evol. Microbiol.">
        <title>The Draft Whole-Genome Sequence of the Antibiotic Producer Empedobacter haloabium ATCC 31962 Provides Indications for Its Taxonomic Reclassification.</title>
        <authorList>
            <person name="Miess H."/>
            <person name="Arlt P."/>
            <person name="Apel A.K."/>
            <person name="Weber T."/>
            <person name="Nieselt K."/>
            <person name="Hanssen F."/>
            <person name="Czemmel S."/>
            <person name="Nahnsen S."/>
            <person name="Gross H."/>
        </authorList>
    </citation>
    <scope>NUCLEOTIDE SEQUENCE [LARGE SCALE GENOMIC DNA]</scope>
    <source>
        <strain evidence="1 2">ATCC 31962</strain>
    </source>
</reference>
<evidence type="ECO:0000313" key="2">
    <source>
        <dbReference type="Proteomes" id="UP000321323"/>
    </source>
</evidence>
<protein>
    <submittedName>
        <fullName evidence="1">Uncharacterized protein</fullName>
    </submittedName>
</protein>
<organism evidence="1 2">
    <name type="scientific">[Empedobacter] haloabium</name>
    <dbReference type="NCBI Taxonomy" id="592317"/>
    <lineage>
        <taxon>Bacteria</taxon>
        <taxon>Pseudomonadati</taxon>
        <taxon>Pseudomonadota</taxon>
        <taxon>Betaproteobacteria</taxon>
        <taxon>Burkholderiales</taxon>
        <taxon>Oxalobacteraceae</taxon>
        <taxon>Telluria group</taxon>
        <taxon>Telluria group incertae sedis</taxon>
    </lineage>
</organism>
<evidence type="ECO:0000313" key="1">
    <source>
        <dbReference type="EMBL" id="WUR15244.1"/>
    </source>
</evidence>
<accession>A0ABZ1URT8</accession>
<dbReference type="Proteomes" id="UP000321323">
    <property type="component" value="Chromosome"/>
</dbReference>
<dbReference type="EMBL" id="CP136508">
    <property type="protein sequence ID" value="WUR15244.1"/>
    <property type="molecule type" value="Genomic_DNA"/>
</dbReference>
<proteinExistence type="predicted"/>